<protein>
    <submittedName>
        <fullName evidence="1">Uncharacterized protein</fullName>
    </submittedName>
</protein>
<dbReference type="OrthoDB" id="541492at2759"/>
<reference evidence="1 2" key="1">
    <citation type="journal article" date="2023" name="Commun. Biol.">
        <title>Reorganization of the ancestral sex-determining regions during the evolution of trioecy in Pleodorina starrii.</title>
        <authorList>
            <person name="Takahashi K."/>
            <person name="Suzuki S."/>
            <person name="Kawai-Toyooka H."/>
            <person name="Yamamoto K."/>
            <person name="Hamaji T."/>
            <person name="Ootsuki R."/>
            <person name="Yamaguchi H."/>
            <person name="Kawachi M."/>
            <person name="Higashiyama T."/>
            <person name="Nozaki H."/>
        </authorList>
    </citation>
    <scope>NUCLEOTIDE SEQUENCE [LARGE SCALE GENOMIC DNA]</scope>
    <source>
        <strain evidence="1 2">NIES-4479</strain>
    </source>
</reference>
<sequence length="273" mass="30807">MDTLQLQNLHRKRQELLGRVRTLQQQTAEKANTLKDDLDSYDLAATEIMSELPIAIQLLQQLGRSTNPGDASLLKCIERLEDLRSSHSRSHSSFEQICGQLGSLIAVVVDLEEQQFKVLSEALRRLIVLSGTRGHVSDFRYQVYWDVIEHEPDVQERFPTLSSFQAAMRDEYRAFQARKIDARPLAAKFGAAVVRLGLSLPEWQRLKALAADGVQAFYHKFTLEELQSVTFPSDLEPCRPVLLKAARKVLELEAARAQAAEPNADAAKGFDFF</sequence>
<dbReference type="AlphaFoldDB" id="A0A9W6BHZ6"/>
<dbReference type="EMBL" id="BRXU01000005">
    <property type="protein sequence ID" value="GLC52160.1"/>
    <property type="molecule type" value="Genomic_DNA"/>
</dbReference>
<gene>
    <name evidence="1" type="primary">PLEST009555</name>
    <name evidence="1" type="ORF">PLESTB_000589600</name>
</gene>
<organism evidence="1 2">
    <name type="scientific">Pleodorina starrii</name>
    <dbReference type="NCBI Taxonomy" id="330485"/>
    <lineage>
        <taxon>Eukaryota</taxon>
        <taxon>Viridiplantae</taxon>
        <taxon>Chlorophyta</taxon>
        <taxon>core chlorophytes</taxon>
        <taxon>Chlorophyceae</taxon>
        <taxon>CS clade</taxon>
        <taxon>Chlamydomonadales</taxon>
        <taxon>Volvocaceae</taxon>
        <taxon>Pleodorina</taxon>
    </lineage>
</organism>
<name>A0A9W6BHZ6_9CHLO</name>
<keyword evidence="2" id="KW-1185">Reference proteome</keyword>
<proteinExistence type="predicted"/>
<evidence type="ECO:0000313" key="2">
    <source>
        <dbReference type="Proteomes" id="UP001165080"/>
    </source>
</evidence>
<dbReference type="Proteomes" id="UP001165080">
    <property type="component" value="Unassembled WGS sequence"/>
</dbReference>
<accession>A0A9W6BHZ6</accession>
<evidence type="ECO:0000313" key="1">
    <source>
        <dbReference type="EMBL" id="GLC52160.1"/>
    </source>
</evidence>
<comment type="caution">
    <text evidence="1">The sequence shown here is derived from an EMBL/GenBank/DDBJ whole genome shotgun (WGS) entry which is preliminary data.</text>
</comment>